<accession>A0A5B9PDU4</accession>
<dbReference type="EMBL" id="CP042912">
    <property type="protein sequence ID" value="QEG24454.1"/>
    <property type="molecule type" value="Genomic_DNA"/>
</dbReference>
<organism evidence="1 2">
    <name type="scientific">Mariniblastus fucicola</name>
    <dbReference type="NCBI Taxonomy" id="980251"/>
    <lineage>
        <taxon>Bacteria</taxon>
        <taxon>Pseudomonadati</taxon>
        <taxon>Planctomycetota</taxon>
        <taxon>Planctomycetia</taxon>
        <taxon>Pirellulales</taxon>
        <taxon>Pirellulaceae</taxon>
        <taxon>Mariniblastus</taxon>
    </lineage>
</organism>
<keyword evidence="2" id="KW-1185">Reference proteome</keyword>
<dbReference type="KEGG" id="mff:MFFC18_43740"/>
<dbReference type="Proteomes" id="UP000322214">
    <property type="component" value="Chromosome"/>
</dbReference>
<reference evidence="1 2" key="1">
    <citation type="submission" date="2019-08" db="EMBL/GenBank/DDBJ databases">
        <title>Deep-cultivation of Planctomycetes and their phenomic and genomic characterization uncovers novel biology.</title>
        <authorList>
            <person name="Wiegand S."/>
            <person name="Jogler M."/>
            <person name="Boedeker C."/>
            <person name="Pinto D."/>
            <person name="Vollmers J."/>
            <person name="Rivas-Marin E."/>
            <person name="Kohn T."/>
            <person name="Peeters S.H."/>
            <person name="Heuer A."/>
            <person name="Rast P."/>
            <person name="Oberbeckmann S."/>
            <person name="Bunk B."/>
            <person name="Jeske O."/>
            <person name="Meyerdierks A."/>
            <person name="Storesund J.E."/>
            <person name="Kallscheuer N."/>
            <person name="Luecker S."/>
            <person name="Lage O.M."/>
            <person name="Pohl T."/>
            <person name="Merkel B.J."/>
            <person name="Hornburger P."/>
            <person name="Mueller R.-W."/>
            <person name="Bruemmer F."/>
            <person name="Labrenz M."/>
            <person name="Spormann A.M."/>
            <person name="Op den Camp H."/>
            <person name="Overmann J."/>
            <person name="Amann R."/>
            <person name="Jetten M.S.M."/>
            <person name="Mascher T."/>
            <person name="Medema M.H."/>
            <person name="Devos D.P."/>
            <person name="Kaster A.-K."/>
            <person name="Ovreas L."/>
            <person name="Rohde M."/>
            <person name="Galperin M.Y."/>
            <person name="Jogler C."/>
        </authorList>
    </citation>
    <scope>NUCLEOTIDE SEQUENCE [LARGE SCALE GENOMIC DNA]</scope>
    <source>
        <strain evidence="1 2">FC18</strain>
    </source>
</reference>
<evidence type="ECO:0000313" key="1">
    <source>
        <dbReference type="EMBL" id="QEG24454.1"/>
    </source>
</evidence>
<gene>
    <name evidence="1" type="ORF">MFFC18_43740</name>
</gene>
<protein>
    <submittedName>
        <fullName evidence="1">Uncharacterized protein</fullName>
    </submittedName>
</protein>
<dbReference type="PROSITE" id="PS51257">
    <property type="entry name" value="PROKAR_LIPOPROTEIN"/>
    <property type="match status" value="1"/>
</dbReference>
<evidence type="ECO:0000313" key="2">
    <source>
        <dbReference type="Proteomes" id="UP000322214"/>
    </source>
</evidence>
<dbReference type="AlphaFoldDB" id="A0A5B9PDU4"/>
<proteinExistence type="predicted"/>
<name>A0A5B9PDU4_9BACT</name>
<sequence length="486" mass="46663">MNIKLALVTLFCGVAMSCSVSEGQLIDRMLSKVGCTVCENASARLACNTGCDTGCGMEVLSGGCGVVDSCGCSGGPGILDKIKGRLGKVGCGGGCQPIAEPCGCVEPVIEPCGCDVAPAPSCSGPGLLDKLKARLSSVGSGCGCAAPAADCGCEIAPMIVAEPCGCDAPAPCGCDAATACGGGLLDKIKGRFSSIGCGTPAADCGCEVAPVVAPCAAPVAIPCAAPVAIPCAAPVADPCGCDAAPSCGGGLLDRLKGRMSSLGGGGCGCAAAPIADDCGCAAPAPAPCVTPVLAPAPCGCDAAPVSDCGCNSGGRVRAKVGGLLQRRSSVGCGCEVAPAPSCGCEAAPACGCDAAPACGTSARGRLSLLDRLRGNRIARDRTGRVIGAGCNDGCNPPCPNTNDCGCGAIAAPVATGCSSCGSSVMTAPMAGEVIYGDSTGQGVIMESPVEAGAGTDVIEKAPSTEGADTPAVDPNAFIIRNGNVRG</sequence>